<organism evidence="1 2">
    <name type="scientific">Entomophthora muscae</name>
    <dbReference type="NCBI Taxonomy" id="34485"/>
    <lineage>
        <taxon>Eukaryota</taxon>
        <taxon>Fungi</taxon>
        <taxon>Fungi incertae sedis</taxon>
        <taxon>Zoopagomycota</taxon>
        <taxon>Entomophthoromycotina</taxon>
        <taxon>Entomophthoromycetes</taxon>
        <taxon>Entomophthorales</taxon>
        <taxon>Entomophthoraceae</taxon>
        <taxon>Entomophthora</taxon>
    </lineage>
</organism>
<dbReference type="EMBL" id="QTSX02004035">
    <property type="protein sequence ID" value="KAJ9067509.1"/>
    <property type="molecule type" value="Genomic_DNA"/>
</dbReference>
<proteinExistence type="predicted"/>
<accession>A0ACC2SYP9</accession>
<comment type="caution">
    <text evidence="1">The sequence shown here is derived from an EMBL/GenBank/DDBJ whole genome shotgun (WGS) entry which is preliminary data.</text>
</comment>
<name>A0ACC2SYP9_9FUNG</name>
<gene>
    <name evidence="1" type="primary">SFU1_5</name>
    <name evidence="1" type="ORF">DSO57_1038419</name>
</gene>
<protein>
    <submittedName>
        <fullName evidence="1">Suppressor of ferric uptake 1</fullName>
    </submittedName>
</protein>
<keyword evidence="2" id="KW-1185">Reference proteome</keyword>
<sequence>MISTTQATVGIKRSRGVSGTRCAHCDTTHTPLWRRGPNEEMLCNACGLYLRAKGKARTLRPKPKKASQSPAPTGGCPGDGHCNGLGGAPACAGCPALNQRARPSYTCANCKATTTPLWRRDAQGEPICNACGLYYKMHGQHRPVTMMRSVIKRRNRLLSESQSPVSPISGKGCTVRRFPVASVYSRQPASHPESHASSHSACPSSSPVPSLSPPSWLEQVNRALVDPYYKPCRASSASGTSSDIPQPMTPCVEGRTTTPEPQLDLESLKSHRQELQREILRLNELRTKYLAIESSLSTIISKIPVNF</sequence>
<dbReference type="Proteomes" id="UP001165960">
    <property type="component" value="Unassembled WGS sequence"/>
</dbReference>
<evidence type="ECO:0000313" key="1">
    <source>
        <dbReference type="EMBL" id="KAJ9067509.1"/>
    </source>
</evidence>
<reference evidence="1" key="1">
    <citation type="submission" date="2022-04" db="EMBL/GenBank/DDBJ databases">
        <title>Genome of the entomopathogenic fungus Entomophthora muscae.</title>
        <authorList>
            <person name="Elya C."/>
            <person name="Lovett B.R."/>
            <person name="Lee E."/>
            <person name="Macias A.M."/>
            <person name="Hajek A.E."/>
            <person name="De Bivort B.L."/>
            <person name="Kasson M.T."/>
            <person name="De Fine Licht H.H."/>
            <person name="Stajich J.E."/>
        </authorList>
    </citation>
    <scope>NUCLEOTIDE SEQUENCE</scope>
    <source>
        <strain evidence="1">Berkeley</strain>
    </source>
</reference>
<evidence type="ECO:0000313" key="2">
    <source>
        <dbReference type="Proteomes" id="UP001165960"/>
    </source>
</evidence>